<sequence length="197" mass="22001">MNPKFMNIQSAVYATTLSTFATAPHAATTDALVSMAGLWVLSLGEAKKMVKLQPMVQDVVFYTLDSRIDQPYVTSWCTPAYINTANLGQPVTIPSSWGASNDWKVINKTATYISLYGEYLENFQVPNTIWSDVFSAAGDKNDYRAWWLGLDVNEQARTADRSSIYSLWAFVLSPTLSNATRLDFFLCPENAARPKPY</sequence>
<dbReference type="Proteomes" id="UP000326565">
    <property type="component" value="Unassembled WGS sequence"/>
</dbReference>
<evidence type="ECO:0000313" key="2">
    <source>
        <dbReference type="Proteomes" id="UP000326565"/>
    </source>
</evidence>
<organism evidence="1 2">
    <name type="scientific">Aspergillus leporis</name>
    <dbReference type="NCBI Taxonomy" id="41062"/>
    <lineage>
        <taxon>Eukaryota</taxon>
        <taxon>Fungi</taxon>
        <taxon>Dikarya</taxon>
        <taxon>Ascomycota</taxon>
        <taxon>Pezizomycotina</taxon>
        <taxon>Eurotiomycetes</taxon>
        <taxon>Eurotiomycetidae</taxon>
        <taxon>Eurotiales</taxon>
        <taxon>Aspergillaceae</taxon>
        <taxon>Aspergillus</taxon>
        <taxon>Aspergillus subgen. Circumdati</taxon>
    </lineage>
</organism>
<reference evidence="1 2" key="1">
    <citation type="submission" date="2019-04" db="EMBL/GenBank/DDBJ databases">
        <title>Friends and foes A comparative genomics study of 23 Aspergillus species from section Flavi.</title>
        <authorList>
            <consortium name="DOE Joint Genome Institute"/>
            <person name="Kjaerbolling I."/>
            <person name="Vesth T."/>
            <person name="Frisvad J.C."/>
            <person name="Nybo J.L."/>
            <person name="Theobald S."/>
            <person name="Kildgaard S."/>
            <person name="Isbrandt T."/>
            <person name="Kuo A."/>
            <person name="Sato A."/>
            <person name="Lyhne E.K."/>
            <person name="Kogle M.E."/>
            <person name="Wiebenga A."/>
            <person name="Kun R.S."/>
            <person name="Lubbers R.J."/>
            <person name="Makela M.R."/>
            <person name="Barry K."/>
            <person name="Chovatia M."/>
            <person name="Clum A."/>
            <person name="Daum C."/>
            <person name="Haridas S."/>
            <person name="He G."/>
            <person name="LaButti K."/>
            <person name="Lipzen A."/>
            <person name="Mondo S."/>
            <person name="Riley R."/>
            <person name="Salamov A."/>
            <person name="Simmons B.A."/>
            <person name="Magnuson J.K."/>
            <person name="Henrissat B."/>
            <person name="Mortensen U.H."/>
            <person name="Larsen T.O."/>
            <person name="Devries R.P."/>
            <person name="Grigoriev I.V."/>
            <person name="Machida M."/>
            <person name="Baker S.E."/>
            <person name="Andersen M.R."/>
        </authorList>
    </citation>
    <scope>NUCLEOTIDE SEQUENCE [LARGE SCALE GENOMIC DNA]</scope>
    <source>
        <strain evidence="1 2">CBS 151.66</strain>
    </source>
</reference>
<keyword evidence="2" id="KW-1185">Reference proteome</keyword>
<protein>
    <submittedName>
        <fullName evidence="1">Uncharacterized protein</fullName>
    </submittedName>
</protein>
<dbReference type="AlphaFoldDB" id="A0A5N5XAH4"/>
<gene>
    <name evidence="1" type="ORF">BDV29DRAFT_153513</name>
</gene>
<accession>A0A5N5XAH4</accession>
<name>A0A5N5XAH4_9EURO</name>
<dbReference type="EMBL" id="ML732166">
    <property type="protein sequence ID" value="KAB8077646.1"/>
    <property type="molecule type" value="Genomic_DNA"/>
</dbReference>
<dbReference type="OrthoDB" id="5342924at2759"/>
<evidence type="ECO:0000313" key="1">
    <source>
        <dbReference type="EMBL" id="KAB8077646.1"/>
    </source>
</evidence>
<proteinExistence type="predicted"/>